<dbReference type="GeneID" id="17262575"/>
<sequence>MQRGESRVASAVAIHDVMVERAPALAEARDSPRFADALYQPIERIWEGGEGVIALPIWAYTPDGKFTTQLSPSQPSEATGARAAEIGLEIGHEFVQQPGQLTFLNNHQARSSKRRPFVCRSNAD</sequence>
<accession>A0A0D3IYU0</accession>
<protein>
    <submittedName>
        <fullName evidence="2">Uncharacterized protein</fullName>
    </submittedName>
</protein>
<dbReference type="Proteomes" id="UP000013827">
    <property type="component" value="Unassembled WGS sequence"/>
</dbReference>
<dbReference type="EnsemblProtists" id="EOD16425">
    <property type="protein sequence ID" value="EOD16425"/>
    <property type="gene ID" value="EMIHUDRAFT_256196"/>
</dbReference>
<organism evidence="2 3">
    <name type="scientific">Emiliania huxleyi (strain CCMP1516)</name>
    <dbReference type="NCBI Taxonomy" id="280463"/>
    <lineage>
        <taxon>Eukaryota</taxon>
        <taxon>Haptista</taxon>
        <taxon>Haptophyta</taxon>
        <taxon>Prymnesiophyceae</taxon>
        <taxon>Isochrysidales</taxon>
        <taxon>Noelaerhabdaceae</taxon>
        <taxon>Emiliania</taxon>
    </lineage>
</organism>
<keyword evidence="3" id="KW-1185">Reference proteome</keyword>
<evidence type="ECO:0000313" key="2">
    <source>
        <dbReference type="EnsemblProtists" id="EOD16425"/>
    </source>
</evidence>
<evidence type="ECO:0000256" key="1">
    <source>
        <dbReference type="SAM" id="MobiDB-lite"/>
    </source>
</evidence>
<evidence type="ECO:0000313" key="3">
    <source>
        <dbReference type="Proteomes" id="UP000013827"/>
    </source>
</evidence>
<name>A0A0D3IYU0_EMIH1</name>
<reference evidence="2" key="2">
    <citation type="submission" date="2024-10" db="UniProtKB">
        <authorList>
            <consortium name="EnsemblProtists"/>
        </authorList>
    </citation>
    <scope>IDENTIFICATION</scope>
</reference>
<reference evidence="3" key="1">
    <citation type="journal article" date="2013" name="Nature">
        <title>Pan genome of the phytoplankton Emiliania underpins its global distribution.</title>
        <authorList>
            <person name="Read B.A."/>
            <person name="Kegel J."/>
            <person name="Klute M.J."/>
            <person name="Kuo A."/>
            <person name="Lefebvre S.C."/>
            <person name="Maumus F."/>
            <person name="Mayer C."/>
            <person name="Miller J."/>
            <person name="Monier A."/>
            <person name="Salamov A."/>
            <person name="Young J."/>
            <person name="Aguilar M."/>
            <person name="Claverie J.M."/>
            <person name="Frickenhaus S."/>
            <person name="Gonzalez K."/>
            <person name="Herman E.K."/>
            <person name="Lin Y.C."/>
            <person name="Napier J."/>
            <person name="Ogata H."/>
            <person name="Sarno A.F."/>
            <person name="Shmutz J."/>
            <person name="Schroeder D."/>
            <person name="de Vargas C."/>
            <person name="Verret F."/>
            <person name="von Dassow P."/>
            <person name="Valentin K."/>
            <person name="Van de Peer Y."/>
            <person name="Wheeler G."/>
            <person name="Dacks J.B."/>
            <person name="Delwiche C.F."/>
            <person name="Dyhrman S.T."/>
            <person name="Glockner G."/>
            <person name="John U."/>
            <person name="Richards T."/>
            <person name="Worden A.Z."/>
            <person name="Zhang X."/>
            <person name="Grigoriev I.V."/>
            <person name="Allen A.E."/>
            <person name="Bidle K."/>
            <person name="Borodovsky M."/>
            <person name="Bowler C."/>
            <person name="Brownlee C."/>
            <person name="Cock J.M."/>
            <person name="Elias M."/>
            <person name="Gladyshev V.N."/>
            <person name="Groth M."/>
            <person name="Guda C."/>
            <person name="Hadaegh A."/>
            <person name="Iglesias-Rodriguez M.D."/>
            <person name="Jenkins J."/>
            <person name="Jones B.M."/>
            <person name="Lawson T."/>
            <person name="Leese F."/>
            <person name="Lindquist E."/>
            <person name="Lobanov A."/>
            <person name="Lomsadze A."/>
            <person name="Malik S.B."/>
            <person name="Marsh M.E."/>
            <person name="Mackinder L."/>
            <person name="Mock T."/>
            <person name="Mueller-Roeber B."/>
            <person name="Pagarete A."/>
            <person name="Parker M."/>
            <person name="Probert I."/>
            <person name="Quesneville H."/>
            <person name="Raines C."/>
            <person name="Rensing S.A."/>
            <person name="Riano-Pachon D.M."/>
            <person name="Richier S."/>
            <person name="Rokitta S."/>
            <person name="Shiraiwa Y."/>
            <person name="Soanes D.M."/>
            <person name="van der Giezen M."/>
            <person name="Wahlund T.M."/>
            <person name="Williams B."/>
            <person name="Wilson W."/>
            <person name="Wolfe G."/>
            <person name="Wurch L.L."/>
        </authorList>
    </citation>
    <scope>NUCLEOTIDE SEQUENCE</scope>
</reference>
<dbReference type="RefSeq" id="XP_005768854.1">
    <property type="nucleotide sequence ID" value="XM_005768797.1"/>
</dbReference>
<dbReference type="KEGG" id="ehx:EMIHUDRAFT_256196"/>
<feature type="region of interest" description="Disordered" evidence="1">
    <location>
        <begin position="105"/>
        <end position="124"/>
    </location>
</feature>
<dbReference type="AlphaFoldDB" id="A0A0D3IYU0"/>
<dbReference type="HOGENOM" id="CLU_2008241_0_0_1"/>
<dbReference type="PaxDb" id="2903-EOD16425"/>
<proteinExistence type="predicted"/>